<evidence type="ECO:0000256" key="3">
    <source>
        <dbReference type="ARBA" id="ARBA00022692"/>
    </source>
</evidence>
<dbReference type="Proteomes" id="UP000281985">
    <property type="component" value="Unassembled WGS sequence"/>
</dbReference>
<dbReference type="FunFam" id="1.20.1260.100:FF:000001">
    <property type="entry name" value="translocator protein 2"/>
    <property type="match status" value="1"/>
</dbReference>
<comment type="similarity">
    <text evidence="2">Belongs to the TspO/BZRP family.</text>
</comment>
<dbReference type="PANTHER" id="PTHR10057">
    <property type="entry name" value="PERIPHERAL-TYPE BENZODIAZEPINE RECEPTOR"/>
    <property type="match status" value="1"/>
</dbReference>
<dbReference type="InterPro" id="IPR004307">
    <property type="entry name" value="TspO_MBR"/>
</dbReference>
<accession>A0A3M0GMV5</accession>
<evidence type="ECO:0000313" key="7">
    <source>
        <dbReference type="EMBL" id="RMB58616.1"/>
    </source>
</evidence>
<dbReference type="EMBL" id="REFV01000008">
    <property type="protein sequence ID" value="RMB58616.1"/>
    <property type="molecule type" value="Genomic_DNA"/>
</dbReference>
<sequence>MKKGLRTKLLIAIGICLLVGLIGSMATQTSVSGWFETLEKPSWNPPSWLFAPVWTLLYILMGVAAALVWNKGFHQKGVQKALYIFGFQLLLNAFWSIIFFALRAPLWALVEIVILFITIILTIKAFKPISKTAAYLLIPYTLWIAFATLLTLEIVRLN</sequence>
<evidence type="ECO:0000256" key="4">
    <source>
        <dbReference type="ARBA" id="ARBA00022989"/>
    </source>
</evidence>
<dbReference type="OrthoDB" id="9795496at2"/>
<organism evidence="7 8">
    <name type="scientific">Dokdonia sinensis</name>
    <dbReference type="NCBI Taxonomy" id="2479847"/>
    <lineage>
        <taxon>Bacteria</taxon>
        <taxon>Pseudomonadati</taxon>
        <taxon>Bacteroidota</taxon>
        <taxon>Flavobacteriia</taxon>
        <taxon>Flavobacteriales</taxon>
        <taxon>Flavobacteriaceae</taxon>
        <taxon>Dokdonia</taxon>
    </lineage>
</organism>
<dbReference type="GO" id="GO:0033013">
    <property type="term" value="P:tetrapyrrole metabolic process"/>
    <property type="evidence" value="ECO:0007669"/>
    <property type="project" value="UniProtKB-ARBA"/>
</dbReference>
<dbReference type="PIRSF" id="PIRSF005859">
    <property type="entry name" value="PBR"/>
    <property type="match status" value="1"/>
</dbReference>
<reference evidence="7 8" key="1">
    <citation type="submission" date="2018-10" db="EMBL/GenBank/DDBJ databases">
        <title>Dokdonia luteus sp. nov., isolated from sea water.</title>
        <authorList>
            <person name="Zhou L.Y."/>
            <person name="Du Z.J."/>
        </authorList>
    </citation>
    <scope>NUCLEOTIDE SEQUENCE [LARGE SCALE GENOMIC DNA]</scope>
    <source>
        <strain evidence="7 8">SH27</strain>
    </source>
</reference>
<evidence type="ECO:0000313" key="8">
    <source>
        <dbReference type="Proteomes" id="UP000281985"/>
    </source>
</evidence>
<name>A0A3M0GMV5_9FLAO</name>
<gene>
    <name evidence="7" type="ORF">EAX61_09655</name>
</gene>
<keyword evidence="3 6" id="KW-0812">Transmembrane</keyword>
<evidence type="ECO:0000256" key="1">
    <source>
        <dbReference type="ARBA" id="ARBA00004141"/>
    </source>
</evidence>
<dbReference type="RefSeq" id="WP_121917539.1">
    <property type="nucleotide sequence ID" value="NZ_REFV01000008.1"/>
</dbReference>
<evidence type="ECO:0000256" key="6">
    <source>
        <dbReference type="SAM" id="Phobius"/>
    </source>
</evidence>
<dbReference type="InterPro" id="IPR038330">
    <property type="entry name" value="TspO/MBR-related_sf"/>
</dbReference>
<comment type="subcellular location">
    <subcellularLocation>
        <location evidence="1">Membrane</location>
        <topology evidence="1">Multi-pass membrane protein</topology>
    </subcellularLocation>
</comment>
<keyword evidence="4 6" id="KW-1133">Transmembrane helix</keyword>
<dbReference type="AlphaFoldDB" id="A0A3M0GMV5"/>
<feature type="transmembrane region" description="Helical" evidence="6">
    <location>
        <begin position="81"/>
        <end position="100"/>
    </location>
</feature>
<dbReference type="GO" id="GO:0016020">
    <property type="term" value="C:membrane"/>
    <property type="evidence" value="ECO:0007669"/>
    <property type="project" value="UniProtKB-SubCell"/>
</dbReference>
<proteinExistence type="inferred from homology"/>
<keyword evidence="8" id="KW-1185">Reference proteome</keyword>
<dbReference type="Pfam" id="PF03073">
    <property type="entry name" value="TspO_MBR"/>
    <property type="match status" value="1"/>
</dbReference>
<feature type="transmembrane region" description="Helical" evidence="6">
    <location>
        <begin position="133"/>
        <end position="155"/>
    </location>
</feature>
<protein>
    <submittedName>
        <fullName evidence="7">Tryptophan-rich sensory protein</fullName>
    </submittedName>
</protein>
<feature type="transmembrane region" description="Helical" evidence="6">
    <location>
        <begin position="106"/>
        <end position="126"/>
    </location>
</feature>
<dbReference type="CDD" id="cd15904">
    <property type="entry name" value="TSPO_MBR"/>
    <property type="match status" value="1"/>
</dbReference>
<keyword evidence="5 6" id="KW-0472">Membrane</keyword>
<evidence type="ECO:0000256" key="2">
    <source>
        <dbReference type="ARBA" id="ARBA00007524"/>
    </source>
</evidence>
<feature type="transmembrane region" description="Helical" evidence="6">
    <location>
        <begin position="49"/>
        <end position="69"/>
    </location>
</feature>
<comment type="caution">
    <text evidence="7">The sequence shown here is derived from an EMBL/GenBank/DDBJ whole genome shotgun (WGS) entry which is preliminary data.</text>
</comment>
<dbReference type="PANTHER" id="PTHR10057:SF0">
    <property type="entry name" value="TRANSLOCATOR PROTEIN"/>
    <property type="match status" value="1"/>
</dbReference>
<evidence type="ECO:0000256" key="5">
    <source>
        <dbReference type="ARBA" id="ARBA00023136"/>
    </source>
</evidence>
<dbReference type="Gene3D" id="1.20.1260.100">
    <property type="entry name" value="TspO/MBR protein"/>
    <property type="match status" value="1"/>
</dbReference>